<dbReference type="AlphaFoldDB" id="A0A839K2Z6"/>
<protein>
    <submittedName>
        <fullName evidence="10">FtsX-like permease family protein</fullName>
    </submittedName>
</protein>
<evidence type="ECO:0000313" key="11">
    <source>
        <dbReference type="Proteomes" id="UP000574276"/>
    </source>
</evidence>
<feature type="transmembrane region" description="Helical" evidence="7">
    <location>
        <begin position="790"/>
        <end position="813"/>
    </location>
</feature>
<keyword evidence="5 7" id="KW-1133">Transmembrane helix</keyword>
<proteinExistence type="inferred from homology"/>
<evidence type="ECO:0000259" key="8">
    <source>
        <dbReference type="Pfam" id="PF02687"/>
    </source>
</evidence>
<evidence type="ECO:0000256" key="1">
    <source>
        <dbReference type="ARBA" id="ARBA00004651"/>
    </source>
</evidence>
<evidence type="ECO:0000256" key="3">
    <source>
        <dbReference type="ARBA" id="ARBA00022475"/>
    </source>
</evidence>
<feature type="domain" description="ABC3 transporter permease C-terminal" evidence="8">
    <location>
        <begin position="704"/>
        <end position="821"/>
    </location>
</feature>
<feature type="transmembrane region" description="Helical" evidence="7">
    <location>
        <begin position="471"/>
        <end position="493"/>
    </location>
</feature>
<comment type="subcellular location">
    <subcellularLocation>
        <location evidence="1">Cell membrane</location>
        <topology evidence="1">Multi-pass membrane protein</topology>
    </subcellularLocation>
</comment>
<dbReference type="InterPro" id="IPR051447">
    <property type="entry name" value="Lipoprotein-release_system"/>
</dbReference>
<feature type="transmembrane region" description="Helical" evidence="7">
    <location>
        <begin position="755"/>
        <end position="778"/>
    </location>
</feature>
<comment type="similarity">
    <text evidence="2">Belongs to the ABC-4 integral membrane protein family. LolC/E subfamily.</text>
</comment>
<keyword evidence="6 7" id="KW-0472">Membrane</keyword>
<dbReference type="Pfam" id="PF02687">
    <property type="entry name" value="FtsX"/>
    <property type="match status" value="2"/>
</dbReference>
<evidence type="ECO:0000256" key="5">
    <source>
        <dbReference type="ARBA" id="ARBA00022989"/>
    </source>
</evidence>
<dbReference type="InterPro" id="IPR025857">
    <property type="entry name" value="MacB_PCD"/>
</dbReference>
<gene>
    <name evidence="10" type="ORF">H0486_12680</name>
</gene>
<keyword evidence="4 7" id="KW-0812">Transmembrane</keyword>
<feature type="transmembrane region" description="Helical" evidence="7">
    <location>
        <begin position="300"/>
        <end position="327"/>
    </location>
</feature>
<sequence>MILFKYLWKSLLEKKARTFLVLFSIAVSAALIFANEGFKGTIEYMFHEANTRNAGNSDFLIEVKKEAGAVEWVDIDLLREYRKELEYVCPIQSQQALYAPNVEDMYYFQIYGVNMKEFQEHNPFGLQQGSYEEWNGFKVIIGDIYAKRYSFSVGDTIILEMNGNKHSFTIAGIANQEGIYSRELADGGRLFMPKETLEAIYGEGSNIVYLKVKEPSKREELYERLSRTFSDYQVEYTVDSKLIDAEISNYLLPFRASSLAVIFMTMFIISTGFGMITSERISSLGILRSLGVTRKRVKRILILESAGIGAIGGLIGCVFGIGVLVLIKDLFFQDDGSFANSAPLQFGMKEIITTTLAAILITGACAILSINKVAKLQIKEIILYQRNQKLTKKSKLWMVGFVFILTALVLPPYLPTSIFGMVVGCILATGVLAGLVLIIPGFIGMLAEAFNKLGLPQEIYLGIRNVSEDKALLGNLKLFSAMIAIVVYMASIFHTMSYDLHYTWDHQHLYDVSFILREADEESLKRVKEVDGVTEAVGYYENYNCKLGEDELFLNMLYGIEDDSFFEMNVVGGLDEIKPALLELNQGKHIIITNILKMKLGVQLGDTLKIRYGEKVENYKITGFVDTNLGIGHVAYISGDNFKSFIGAAYYDTFKVDGNVDPDTLKLNLKREFTKDILSINTKQEQERANADKVDTMFNAISIYTYFAVGVGMLGMFNNIMSGFLERKRSFALYRCIGMSNKGISKMLISESITIGLSGSLIGLTASLIMTATIPQIVGVMWGKVATQPAYTVMAVLSITGFITMLMVSILPLTKSRKISIMESMRYE</sequence>
<evidence type="ECO:0000313" key="10">
    <source>
        <dbReference type="EMBL" id="MBB2183727.1"/>
    </source>
</evidence>
<reference evidence="10 11" key="1">
    <citation type="submission" date="2020-07" db="EMBL/GenBank/DDBJ databases">
        <title>Characterization and genome sequencing of isolate MD1, a novel member within the family Lachnospiraceae.</title>
        <authorList>
            <person name="Rettenmaier R."/>
            <person name="Di Bello L."/>
            <person name="Zinser C."/>
            <person name="Scheitz K."/>
            <person name="Liebl W."/>
            <person name="Zverlov V."/>
        </authorList>
    </citation>
    <scope>NUCLEOTIDE SEQUENCE [LARGE SCALE GENOMIC DNA]</scope>
    <source>
        <strain evidence="10 11">MD1</strain>
    </source>
</reference>
<feature type="domain" description="MacB-like periplasmic core" evidence="9">
    <location>
        <begin position="21"/>
        <end position="226"/>
    </location>
</feature>
<dbReference type="PANTHER" id="PTHR30489:SF0">
    <property type="entry name" value="LIPOPROTEIN-RELEASING SYSTEM TRANSMEMBRANE PROTEIN LOLE"/>
    <property type="match status" value="1"/>
</dbReference>
<feature type="domain" description="ABC3 transporter permease C-terminal" evidence="8">
    <location>
        <begin position="258"/>
        <end position="377"/>
    </location>
</feature>
<keyword evidence="11" id="KW-1185">Reference proteome</keyword>
<feature type="transmembrane region" description="Helical" evidence="7">
    <location>
        <begin position="420"/>
        <end position="450"/>
    </location>
</feature>
<feature type="transmembrane region" description="Helical" evidence="7">
    <location>
        <begin position="395"/>
        <end position="414"/>
    </location>
</feature>
<organism evidence="10 11">
    <name type="scientific">Variimorphobacter saccharofermentans</name>
    <dbReference type="NCBI Taxonomy" id="2755051"/>
    <lineage>
        <taxon>Bacteria</taxon>
        <taxon>Bacillati</taxon>
        <taxon>Bacillota</taxon>
        <taxon>Clostridia</taxon>
        <taxon>Lachnospirales</taxon>
        <taxon>Lachnospiraceae</taxon>
        <taxon>Variimorphobacter</taxon>
    </lineage>
</organism>
<keyword evidence="3" id="KW-1003">Cell membrane</keyword>
<evidence type="ECO:0000256" key="7">
    <source>
        <dbReference type="SAM" id="Phobius"/>
    </source>
</evidence>
<dbReference type="GO" id="GO:0098797">
    <property type="term" value="C:plasma membrane protein complex"/>
    <property type="evidence" value="ECO:0007669"/>
    <property type="project" value="TreeGrafter"/>
</dbReference>
<evidence type="ECO:0000256" key="4">
    <source>
        <dbReference type="ARBA" id="ARBA00022692"/>
    </source>
</evidence>
<dbReference type="GO" id="GO:0044874">
    <property type="term" value="P:lipoprotein localization to outer membrane"/>
    <property type="evidence" value="ECO:0007669"/>
    <property type="project" value="TreeGrafter"/>
</dbReference>
<name>A0A839K2Z6_9FIRM</name>
<dbReference type="InterPro" id="IPR003838">
    <property type="entry name" value="ABC3_permease_C"/>
</dbReference>
<feature type="transmembrane region" description="Helical" evidence="7">
    <location>
        <begin position="351"/>
        <end position="374"/>
    </location>
</feature>
<dbReference type="Pfam" id="PF12704">
    <property type="entry name" value="MacB_PCD"/>
    <property type="match status" value="1"/>
</dbReference>
<dbReference type="Proteomes" id="UP000574276">
    <property type="component" value="Unassembled WGS sequence"/>
</dbReference>
<evidence type="ECO:0000256" key="6">
    <source>
        <dbReference type="ARBA" id="ARBA00023136"/>
    </source>
</evidence>
<dbReference type="RefSeq" id="WP_228353357.1">
    <property type="nucleotide sequence ID" value="NZ_JACEGA010000001.1"/>
</dbReference>
<dbReference type="EMBL" id="JACEGA010000001">
    <property type="protein sequence ID" value="MBB2183727.1"/>
    <property type="molecule type" value="Genomic_DNA"/>
</dbReference>
<evidence type="ECO:0000259" key="9">
    <source>
        <dbReference type="Pfam" id="PF12704"/>
    </source>
</evidence>
<evidence type="ECO:0000256" key="2">
    <source>
        <dbReference type="ARBA" id="ARBA00005236"/>
    </source>
</evidence>
<dbReference type="PANTHER" id="PTHR30489">
    <property type="entry name" value="LIPOPROTEIN-RELEASING SYSTEM TRANSMEMBRANE PROTEIN LOLE"/>
    <property type="match status" value="1"/>
</dbReference>
<feature type="transmembrane region" description="Helical" evidence="7">
    <location>
        <begin position="703"/>
        <end position="725"/>
    </location>
</feature>
<comment type="caution">
    <text evidence="10">The sequence shown here is derived from an EMBL/GenBank/DDBJ whole genome shotgun (WGS) entry which is preliminary data.</text>
</comment>
<feature type="transmembrane region" description="Helical" evidence="7">
    <location>
        <begin position="259"/>
        <end position="279"/>
    </location>
</feature>
<accession>A0A839K2Z6</accession>